<evidence type="ECO:0000313" key="3">
    <source>
        <dbReference type="Proteomes" id="UP000552709"/>
    </source>
</evidence>
<protein>
    <submittedName>
        <fullName evidence="2">Uncharacterized protein</fullName>
    </submittedName>
</protein>
<sequence length="203" mass="21562">MKKSLKRLVALALLSLSLASAASTPANIADELALVTRAVRLSCPVQVSAGSECSMADMSIDIVRRLIDIDPRKMLTKPWRQLVGGSVQTFVEQDGQLIGIALFALAPFKTLIVVSPAATLPAANTAPSTGTNSVASFDLRMLVWTNSGKVIRQGQSAPVNGPLIPLVSLVAVGCDVKPETGNMVRVTCEYPYVGKVYDIVKLR</sequence>
<proteinExistence type="predicted"/>
<accession>A0A7W8NEU2</accession>
<evidence type="ECO:0000313" key="2">
    <source>
        <dbReference type="EMBL" id="MBB5362113.1"/>
    </source>
</evidence>
<keyword evidence="1" id="KW-0732">Signal</keyword>
<dbReference type="EMBL" id="JACHFL010000002">
    <property type="protein sequence ID" value="MBB5362113.1"/>
    <property type="molecule type" value="Genomic_DNA"/>
</dbReference>
<dbReference type="RefSeq" id="WP_184128385.1">
    <property type="nucleotide sequence ID" value="NZ_JACHFL010000002.1"/>
</dbReference>
<evidence type="ECO:0000256" key="1">
    <source>
        <dbReference type="SAM" id="SignalP"/>
    </source>
</evidence>
<dbReference type="Proteomes" id="UP000552709">
    <property type="component" value="Unassembled WGS sequence"/>
</dbReference>
<feature type="signal peptide" evidence="1">
    <location>
        <begin position="1"/>
        <end position="21"/>
    </location>
</feature>
<keyword evidence="3" id="KW-1185">Reference proteome</keyword>
<feature type="chain" id="PRO_5030826993" evidence="1">
    <location>
        <begin position="22"/>
        <end position="203"/>
    </location>
</feature>
<reference evidence="2 3" key="1">
    <citation type="submission" date="2020-08" db="EMBL/GenBank/DDBJ databases">
        <title>Genomic Encyclopedia of Type Strains, Phase IV (KMG-IV): sequencing the most valuable type-strain genomes for metagenomic binning, comparative biology and taxonomic classification.</title>
        <authorList>
            <person name="Goeker M."/>
        </authorList>
    </citation>
    <scope>NUCLEOTIDE SEQUENCE [LARGE SCALE GENOMIC DNA]</scope>
    <source>
        <strain evidence="2 3">DSM 27939</strain>
    </source>
</reference>
<organism evidence="2 3">
    <name type="scientific">Deinococcus humi</name>
    <dbReference type="NCBI Taxonomy" id="662880"/>
    <lineage>
        <taxon>Bacteria</taxon>
        <taxon>Thermotogati</taxon>
        <taxon>Deinococcota</taxon>
        <taxon>Deinococci</taxon>
        <taxon>Deinococcales</taxon>
        <taxon>Deinococcaceae</taxon>
        <taxon>Deinococcus</taxon>
    </lineage>
</organism>
<gene>
    <name evidence="2" type="ORF">HNQ08_001198</name>
</gene>
<comment type="caution">
    <text evidence="2">The sequence shown here is derived from an EMBL/GenBank/DDBJ whole genome shotgun (WGS) entry which is preliminary data.</text>
</comment>
<dbReference type="AlphaFoldDB" id="A0A7W8NEU2"/>
<name>A0A7W8NEU2_9DEIO</name>